<dbReference type="RefSeq" id="WP_395811285.1">
    <property type="nucleotide sequence ID" value="NZ_CP043494.1"/>
</dbReference>
<protein>
    <recommendedName>
        <fullName evidence="4">Cytochrome c</fullName>
    </recommendedName>
</protein>
<feature type="signal peptide" evidence="1">
    <location>
        <begin position="1"/>
        <end position="17"/>
    </location>
</feature>
<proteinExistence type="predicted"/>
<gene>
    <name evidence="2" type="ORF">F0U60_49270</name>
</gene>
<evidence type="ECO:0000313" key="3">
    <source>
        <dbReference type="Proteomes" id="UP001611383"/>
    </source>
</evidence>
<evidence type="ECO:0000256" key="1">
    <source>
        <dbReference type="SAM" id="SignalP"/>
    </source>
</evidence>
<dbReference type="Proteomes" id="UP001611383">
    <property type="component" value="Chromosome"/>
</dbReference>
<evidence type="ECO:0008006" key="4">
    <source>
        <dbReference type="Google" id="ProtNLM"/>
    </source>
</evidence>
<sequence>MKVLFVLILLVGTGAFASDLEVDECVGCHTARRNEPKSRFANGLGHWNDSQCYGCHAELNDVAARKQKGQVDRRYFAVPVREEKLAQLATTPLAYMNAPETVEPPEGTVPRVSWERLAAFLKRPSNLSPQEGSRAPRMMAYPSLQPKALKAVADLLGVRPQAREKTPAKLSVEERRQADTLWTTRCFSCHGGPRPVSGRSGVALGLYTAEWLRDYAAGKVRAPREARTMPVVPLSTEEAKLLHRLFGEMRVEAERELDARVSRLKLEDMATPTALPPALLSYLWGPFFRDATCVHCHATSPRAASAFTADAEGLKAYLRRKSGEEFWRRLETRALEAEHGLVAARPGMPMAGVELPLELRRLVARWVLEGCKDPEGQTWCRH</sequence>
<organism evidence="2 3">
    <name type="scientific">Archangium minus</name>
    <dbReference type="NCBI Taxonomy" id="83450"/>
    <lineage>
        <taxon>Bacteria</taxon>
        <taxon>Pseudomonadati</taxon>
        <taxon>Myxococcota</taxon>
        <taxon>Myxococcia</taxon>
        <taxon>Myxococcales</taxon>
        <taxon>Cystobacterineae</taxon>
        <taxon>Archangiaceae</taxon>
        <taxon>Archangium</taxon>
    </lineage>
</organism>
<evidence type="ECO:0000313" key="2">
    <source>
        <dbReference type="EMBL" id="WNG51245.1"/>
    </source>
</evidence>
<feature type="chain" id="PRO_5046173669" description="Cytochrome c" evidence="1">
    <location>
        <begin position="18"/>
        <end position="382"/>
    </location>
</feature>
<keyword evidence="1" id="KW-0732">Signal</keyword>
<accession>A0ABY9X790</accession>
<dbReference type="EMBL" id="CP043494">
    <property type="protein sequence ID" value="WNG51245.1"/>
    <property type="molecule type" value="Genomic_DNA"/>
</dbReference>
<keyword evidence="3" id="KW-1185">Reference proteome</keyword>
<name>A0ABY9X790_9BACT</name>
<reference evidence="2 3" key="1">
    <citation type="submission" date="2019-08" db="EMBL/GenBank/DDBJ databases">
        <title>Archangium and Cystobacter genomes.</title>
        <authorList>
            <person name="Chen I.-C.K."/>
            <person name="Wielgoss S."/>
        </authorList>
    </citation>
    <scope>NUCLEOTIDE SEQUENCE [LARGE SCALE GENOMIC DNA]</scope>
    <source>
        <strain evidence="2 3">Cbm 6</strain>
    </source>
</reference>
<dbReference type="SUPFAM" id="SSF48695">
    <property type="entry name" value="Multiheme cytochromes"/>
    <property type="match status" value="1"/>
</dbReference>
<dbReference type="InterPro" id="IPR036280">
    <property type="entry name" value="Multihaem_cyt_sf"/>
</dbReference>